<dbReference type="InterPro" id="IPR027417">
    <property type="entry name" value="P-loop_NTPase"/>
</dbReference>
<dbReference type="GO" id="GO:0006302">
    <property type="term" value="P:double-strand break repair"/>
    <property type="evidence" value="ECO:0007669"/>
    <property type="project" value="InterPro"/>
</dbReference>
<proteinExistence type="predicted"/>
<dbReference type="AlphaFoldDB" id="A0AAE4F1Y1"/>
<accession>A0AAE4F1Y1</accession>
<evidence type="ECO:0000313" key="4">
    <source>
        <dbReference type="Proteomes" id="UP001253439"/>
    </source>
</evidence>
<name>A0AAE4F1Y1_9EURY</name>
<feature type="compositionally biased region" description="Acidic residues" evidence="1">
    <location>
        <begin position="393"/>
        <end position="405"/>
    </location>
</feature>
<feature type="domain" description="Rad50/SbcC-type AAA" evidence="2">
    <location>
        <begin position="8"/>
        <end position="274"/>
    </location>
</feature>
<feature type="region of interest" description="Disordered" evidence="1">
    <location>
        <begin position="391"/>
        <end position="428"/>
    </location>
</feature>
<feature type="region of interest" description="Disordered" evidence="1">
    <location>
        <begin position="226"/>
        <end position="245"/>
    </location>
</feature>
<gene>
    <name evidence="3" type="ORF">NDI54_19165</name>
</gene>
<dbReference type="EMBL" id="JAMQOM010000015">
    <property type="protein sequence ID" value="MDS0223464.1"/>
    <property type="molecule type" value="Genomic_DNA"/>
</dbReference>
<evidence type="ECO:0000256" key="1">
    <source>
        <dbReference type="SAM" id="MobiDB-lite"/>
    </source>
</evidence>
<dbReference type="InterPro" id="IPR038729">
    <property type="entry name" value="Rad50/SbcC_AAA"/>
</dbReference>
<dbReference type="Gene3D" id="3.40.50.300">
    <property type="entry name" value="P-loop containing nucleotide triphosphate hydrolases"/>
    <property type="match status" value="2"/>
</dbReference>
<dbReference type="SUPFAM" id="SSF52540">
    <property type="entry name" value="P-loop containing nucleoside triphosphate hydrolases"/>
    <property type="match status" value="1"/>
</dbReference>
<dbReference type="RefSeq" id="WP_310897995.1">
    <property type="nucleotide sequence ID" value="NZ_JAMQOM010000015.1"/>
</dbReference>
<evidence type="ECO:0000313" key="3">
    <source>
        <dbReference type="EMBL" id="MDS0223464.1"/>
    </source>
</evidence>
<evidence type="ECO:0000259" key="2">
    <source>
        <dbReference type="Pfam" id="PF13476"/>
    </source>
</evidence>
<dbReference type="Proteomes" id="UP001253439">
    <property type="component" value="Unassembled WGS sequence"/>
</dbReference>
<reference evidence="3 4" key="1">
    <citation type="submission" date="2022-06" db="EMBL/GenBank/DDBJ databases">
        <title>Haloarcula sp. a new haloarchaeum isolate from saline soil.</title>
        <authorList>
            <person name="Strakova D."/>
            <person name="Galisteo C."/>
            <person name="Sanchez-Porro C."/>
            <person name="Ventosa A."/>
        </authorList>
    </citation>
    <scope>NUCLEOTIDE SEQUENCE [LARGE SCALE GENOMIC DNA]</scope>
    <source>
        <strain evidence="3 4">S1AR25-5A</strain>
    </source>
</reference>
<organism evidence="3 4">
    <name type="scientific">Haloarcula terrestris</name>
    <dbReference type="NCBI Taxonomy" id="2950533"/>
    <lineage>
        <taxon>Archaea</taxon>
        <taxon>Methanobacteriati</taxon>
        <taxon>Methanobacteriota</taxon>
        <taxon>Stenosarchaea group</taxon>
        <taxon>Halobacteria</taxon>
        <taxon>Halobacteriales</taxon>
        <taxon>Haloarculaceae</taxon>
        <taxon>Haloarcula</taxon>
    </lineage>
</organism>
<dbReference type="Pfam" id="PF13476">
    <property type="entry name" value="AAA_23"/>
    <property type="match status" value="1"/>
</dbReference>
<dbReference type="GO" id="GO:0016887">
    <property type="term" value="F:ATP hydrolysis activity"/>
    <property type="evidence" value="ECO:0007669"/>
    <property type="project" value="InterPro"/>
</dbReference>
<keyword evidence="4" id="KW-1185">Reference proteome</keyword>
<protein>
    <submittedName>
        <fullName evidence="3">AAA family ATPase</fullName>
    </submittedName>
</protein>
<feature type="compositionally biased region" description="Basic and acidic residues" evidence="1">
    <location>
        <begin position="406"/>
        <end position="428"/>
    </location>
</feature>
<comment type="caution">
    <text evidence="3">The sequence shown here is derived from an EMBL/GenBank/DDBJ whole genome shotgun (WGS) entry which is preliminary data.</text>
</comment>
<sequence>MKLRVENIRYENIREFGDLRLDFTRDGSNETHNISLVQMPNGTGKTTTMELIRHLLLGNKLEEGEVQDFAPDPEYAPEYDPDQGEFSMTFATDSTRFRIHMELDYEMGSVQYRHSYPQREGGGTDSGHFLPLELEDTLTEEFVNLFVFNGELTDDFIETGHDTAENALKIVSRLDRIERQRERIDRIVEKRQENKGAKTAQGLKQLRTRLNSRRDKLQTLKNRRDQLKQEIKEHSSKIKEKKDEREDIIAEDKEALERYKELEEEIQRLQTKLQSDASDLLDDMRRPSAVSTGFNEDFSELLEHMTILKLPKSTSEEFFNELAEGEACICGRILNEEHREKIRKNAEEYLSDEDIGVLNTLKEQLRNTAEVEDFESRFESLSDTRQQLKENEMEQDQLDLDDPELEERKQELTEEIESERNARDEKQQKVDLLTTDDKGQRERFDLDWKTNIPEAKREVNKYKEKVEQASDTVKFSKQADKLEKLFDEFIDRSLSELKERQIQETNERLKQILGLSEVQIESVDDSIKLRGKSGSSEGQSLSVAYAYLSTLFEGSQVDMPFIIDSPAVSLDHKVRREVATIISGLFDQLVAFVISTEKEGFVQNLEPRSHNGSADIQYYTAHKTETPGVVRKHMDRDFFMEFTSEEEETTTTAGIE</sequence>